<dbReference type="Gene3D" id="3.30.63.20">
    <property type="match status" value="1"/>
</dbReference>
<dbReference type="GeneID" id="36837507"/>
<dbReference type="SUPFAM" id="SSF46785">
    <property type="entry name" value="Winged helix' DNA-binding domain"/>
    <property type="match status" value="1"/>
</dbReference>
<dbReference type="OrthoDB" id="43999at2157"/>
<organism evidence="5 6">
    <name type="scientific">Acidianus sulfidivorans JP7</name>
    <dbReference type="NCBI Taxonomy" id="619593"/>
    <lineage>
        <taxon>Archaea</taxon>
        <taxon>Thermoproteota</taxon>
        <taxon>Thermoprotei</taxon>
        <taxon>Sulfolobales</taxon>
        <taxon>Sulfolobaceae</taxon>
        <taxon>Acidianus</taxon>
    </lineage>
</organism>
<name>A0A2U9IMB9_9CREN</name>
<feature type="compositionally biased region" description="Basic and acidic residues" evidence="4">
    <location>
        <begin position="12"/>
        <end position="24"/>
    </location>
</feature>
<proteinExistence type="inferred from homology"/>
<keyword evidence="2 5" id="KW-0689">Ribosomal protein</keyword>
<dbReference type="Pfam" id="PF03297">
    <property type="entry name" value="Ribosomal_S25"/>
    <property type="match status" value="1"/>
</dbReference>
<keyword evidence="3" id="KW-0687">Ribonucleoprotein</keyword>
<dbReference type="GO" id="GO:1990904">
    <property type="term" value="C:ribonucleoprotein complex"/>
    <property type="evidence" value="ECO:0007669"/>
    <property type="project" value="UniProtKB-KW"/>
</dbReference>
<dbReference type="InterPro" id="IPR036390">
    <property type="entry name" value="WH_DNA-bd_sf"/>
</dbReference>
<dbReference type="AlphaFoldDB" id="A0A2U9IMB9"/>
<dbReference type="PANTHER" id="PTHR12850">
    <property type="entry name" value="40S RIBOSOMAL PROTEIN S25"/>
    <property type="match status" value="1"/>
</dbReference>
<reference evidence="5 6" key="1">
    <citation type="submission" date="2018-05" db="EMBL/GenBank/DDBJ databases">
        <title>Complete Genome Sequences of Extremely Thermoacidophilic, Metal-Mobilizing Type-Strain Members of the Archaeal Family Sulfolobaceae: Acidianus brierleyi DSM-1651T, Acidianus sulfidivorans DSM-18786T, Metallosphaera hakonensis DSM-7519T, and Metallosphaera prunae DSM-10039T.</title>
        <authorList>
            <person name="Counts J.A."/>
            <person name="Kelly R.M."/>
        </authorList>
    </citation>
    <scope>NUCLEOTIDE SEQUENCE [LARGE SCALE GENOMIC DNA]</scope>
    <source>
        <strain evidence="5 6">JP7</strain>
    </source>
</reference>
<dbReference type="GO" id="GO:0005840">
    <property type="term" value="C:ribosome"/>
    <property type="evidence" value="ECO:0007669"/>
    <property type="project" value="UniProtKB-KW"/>
</dbReference>
<dbReference type="RefSeq" id="WP_110380050.1">
    <property type="nucleotide sequence ID" value="NZ_CP029288.2"/>
</dbReference>
<dbReference type="Proteomes" id="UP000248410">
    <property type="component" value="Chromosome"/>
</dbReference>
<comment type="similarity">
    <text evidence="1">Belongs to the eukaryotic ribosomal protein eS25 family.</text>
</comment>
<feature type="region of interest" description="Disordered" evidence="4">
    <location>
        <begin position="1"/>
        <end position="35"/>
    </location>
</feature>
<evidence type="ECO:0000313" key="5">
    <source>
        <dbReference type="EMBL" id="AWR97160.1"/>
    </source>
</evidence>
<dbReference type="EMBL" id="CP029288">
    <property type="protein sequence ID" value="AWR97160.1"/>
    <property type="molecule type" value="Genomic_DNA"/>
</dbReference>
<evidence type="ECO:0000256" key="3">
    <source>
        <dbReference type="ARBA" id="ARBA00023274"/>
    </source>
</evidence>
<gene>
    <name evidence="5" type="ORF">DFR86_06020</name>
</gene>
<evidence type="ECO:0000313" key="6">
    <source>
        <dbReference type="Proteomes" id="UP000248410"/>
    </source>
</evidence>
<evidence type="ECO:0000256" key="1">
    <source>
        <dbReference type="ARBA" id="ARBA00009106"/>
    </source>
</evidence>
<protein>
    <submittedName>
        <fullName evidence="5">30S ribosomal protein S25e</fullName>
    </submittedName>
</protein>
<accession>A0A2U9IMB9</accession>
<sequence>MGGVQKKSISTMEKRMKKEAEAQQKKAAGKKSSKTGNEVISKNIIISNDTIKKIQEEISREKMITPYTLANKVGVTLSVAKRILKDLNEQGTIKEVFRNRRTAVYAANSQS</sequence>
<keyword evidence="6" id="KW-1185">Reference proteome</keyword>
<dbReference type="InterPro" id="IPR004977">
    <property type="entry name" value="Ribosomal_eS25"/>
</dbReference>
<evidence type="ECO:0000256" key="4">
    <source>
        <dbReference type="SAM" id="MobiDB-lite"/>
    </source>
</evidence>
<dbReference type="KEGG" id="asul:DFR86_06020"/>
<evidence type="ECO:0000256" key="2">
    <source>
        <dbReference type="ARBA" id="ARBA00022980"/>
    </source>
</evidence>